<organism evidence="2 3">
    <name type="scientific">Allacma fusca</name>
    <dbReference type="NCBI Taxonomy" id="39272"/>
    <lineage>
        <taxon>Eukaryota</taxon>
        <taxon>Metazoa</taxon>
        <taxon>Ecdysozoa</taxon>
        <taxon>Arthropoda</taxon>
        <taxon>Hexapoda</taxon>
        <taxon>Collembola</taxon>
        <taxon>Symphypleona</taxon>
        <taxon>Sminthuridae</taxon>
        <taxon>Allacma</taxon>
    </lineage>
</organism>
<reference evidence="2" key="1">
    <citation type="submission" date="2021-06" db="EMBL/GenBank/DDBJ databases">
        <authorList>
            <person name="Hodson N. C."/>
            <person name="Mongue J. A."/>
            <person name="Jaron S. K."/>
        </authorList>
    </citation>
    <scope>NUCLEOTIDE SEQUENCE</scope>
</reference>
<evidence type="ECO:0000313" key="3">
    <source>
        <dbReference type="Proteomes" id="UP000708208"/>
    </source>
</evidence>
<evidence type="ECO:0000256" key="1">
    <source>
        <dbReference type="SAM" id="SignalP"/>
    </source>
</evidence>
<dbReference type="Proteomes" id="UP000708208">
    <property type="component" value="Unassembled WGS sequence"/>
</dbReference>
<comment type="caution">
    <text evidence="2">The sequence shown here is derived from an EMBL/GenBank/DDBJ whole genome shotgun (WGS) entry which is preliminary data.</text>
</comment>
<feature type="non-terminal residue" evidence="2">
    <location>
        <position position="1"/>
    </location>
</feature>
<accession>A0A8J2LF43</accession>
<feature type="chain" id="PRO_5035297090" description="CPR type cuticle protein" evidence="1">
    <location>
        <begin position="21"/>
        <end position="71"/>
    </location>
</feature>
<keyword evidence="1" id="KW-0732">Signal</keyword>
<protein>
    <recommendedName>
        <fullName evidence="4">CPR type cuticle protein</fullName>
    </recommendedName>
</protein>
<name>A0A8J2LF43_9HEXA</name>
<sequence length="71" mass="7827">MSRFPVAIVCVLLGVAFALAEHGHGHGGHGHGHGHVQDYYAHPKYQFQYGVNDHYTGDVKQQSEVRDGENV</sequence>
<proteinExistence type="predicted"/>
<feature type="signal peptide" evidence="1">
    <location>
        <begin position="1"/>
        <end position="20"/>
    </location>
</feature>
<gene>
    <name evidence="2" type="ORF">AFUS01_LOCUS41514</name>
</gene>
<evidence type="ECO:0000313" key="2">
    <source>
        <dbReference type="EMBL" id="CAG7831789.1"/>
    </source>
</evidence>
<keyword evidence="3" id="KW-1185">Reference proteome</keyword>
<evidence type="ECO:0008006" key="4">
    <source>
        <dbReference type="Google" id="ProtNLM"/>
    </source>
</evidence>
<dbReference type="EMBL" id="CAJVCH010562045">
    <property type="protein sequence ID" value="CAG7831789.1"/>
    <property type="molecule type" value="Genomic_DNA"/>
</dbReference>
<dbReference type="OrthoDB" id="6427684at2759"/>
<dbReference type="AlphaFoldDB" id="A0A8J2LF43"/>